<dbReference type="EMBL" id="JYFW01000044">
    <property type="protein sequence ID" value="KMP13010.1"/>
    <property type="molecule type" value="Genomic_DNA"/>
</dbReference>
<reference evidence="2 5" key="1">
    <citation type="submission" date="2015-02" db="EMBL/GenBank/DDBJ databases">
        <title>Evolution of B. cereus sensu lato: Distribution, horizontal transfer and duplication of chromosomal virulence genes.</title>
        <authorList>
            <person name="Boehm M.-E."/>
            <person name="Huptas C."/>
            <person name="Krey V.M."/>
            <person name="Scherer S."/>
        </authorList>
    </citation>
    <scope>NUCLEOTIDE SEQUENCE [LARGE SCALE GENOMIC DNA]</scope>
    <source>
        <strain evidence="2 5">#17</strain>
    </source>
</reference>
<keyword evidence="1" id="KW-0812">Transmembrane</keyword>
<reference evidence="4 7" key="3">
    <citation type="submission" date="2016-11" db="EMBL/GenBank/DDBJ databases">
        <title>Identification of Bacillus cereus isolated from egg-white.</title>
        <authorList>
            <person name="Soni A."/>
            <person name="Oey I."/>
            <person name="Silcock P."/>
            <person name="Bremer P."/>
        </authorList>
    </citation>
    <scope>NUCLEOTIDE SEQUENCE [LARGE SCALE GENOMIC DNA]</scope>
    <source>
        <strain evidence="4 7">NZAS03</strain>
    </source>
</reference>
<organism evidence="2 5">
    <name type="scientific">Bacillus cereus</name>
    <dbReference type="NCBI Taxonomy" id="1396"/>
    <lineage>
        <taxon>Bacteria</taxon>
        <taxon>Bacillati</taxon>
        <taxon>Bacillota</taxon>
        <taxon>Bacilli</taxon>
        <taxon>Bacillales</taxon>
        <taxon>Bacillaceae</taxon>
        <taxon>Bacillus</taxon>
        <taxon>Bacillus cereus group</taxon>
    </lineage>
</organism>
<evidence type="ECO:0000256" key="1">
    <source>
        <dbReference type="SAM" id="Phobius"/>
    </source>
</evidence>
<dbReference type="Proteomes" id="UP000036243">
    <property type="component" value="Unassembled WGS sequence"/>
</dbReference>
<dbReference type="AlphaFoldDB" id="A0A0J7CG67"/>
<keyword evidence="1" id="KW-0472">Membrane</keyword>
<dbReference type="EMBL" id="LOMT01000143">
    <property type="protein sequence ID" value="KXX86591.1"/>
    <property type="molecule type" value="Genomic_DNA"/>
</dbReference>
<evidence type="ECO:0000313" key="7">
    <source>
        <dbReference type="Proteomes" id="UP000186535"/>
    </source>
</evidence>
<protein>
    <submittedName>
        <fullName evidence="2">Uncharacterized protein</fullName>
    </submittedName>
</protein>
<evidence type="ECO:0000313" key="6">
    <source>
        <dbReference type="Proteomes" id="UP000075591"/>
    </source>
</evidence>
<evidence type="ECO:0000313" key="4">
    <source>
        <dbReference type="EMBL" id="OKA32433.1"/>
    </source>
</evidence>
<dbReference type="EMBL" id="MPON01000022">
    <property type="protein sequence ID" value="OKA32433.1"/>
    <property type="molecule type" value="Genomic_DNA"/>
</dbReference>
<accession>A0A0J7CG67</accession>
<feature type="transmembrane region" description="Helical" evidence="1">
    <location>
        <begin position="13"/>
        <end position="32"/>
    </location>
</feature>
<proteinExistence type="predicted"/>
<evidence type="ECO:0000313" key="5">
    <source>
        <dbReference type="Proteomes" id="UP000036243"/>
    </source>
</evidence>
<comment type="caution">
    <text evidence="2">The sequence shown here is derived from an EMBL/GenBank/DDBJ whole genome shotgun (WGS) entry which is preliminary data.</text>
</comment>
<name>A0A0J7CG67_BACCE</name>
<evidence type="ECO:0000313" key="3">
    <source>
        <dbReference type="EMBL" id="KXX86591.1"/>
    </source>
</evidence>
<dbReference type="Proteomes" id="UP000186535">
    <property type="component" value="Unassembled WGS sequence"/>
</dbReference>
<dbReference type="Proteomes" id="UP000075591">
    <property type="component" value="Unassembled WGS sequence"/>
</dbReference>
<reference evidence="3 6" key="2">
    <citation type="submission" date="2015-12" db="EMBL/GenBank/DDBJ databases">
        <title>Bacillus cereus Group isolate.</title>
        <authorList>
            <person name="Kovac J."/>
        </authorList>
    </citation>
    <scope>NUCLEOTIDE SEQUENCE [LARGE SCALE GENOMIC DNA]</scope>
    <source>
        <strain evidence="3 6">FSL W8-0275</strain>
    </source>
</reference>
<evidence type="ECO:0000313" key="2">
    <source>
        <dbReference type="EMBL" id="KMP13010.1"/>
    </source>
</evidence>
<dbReference type="PATRIC" id="fig|1396.437.peg.1875"/>
<sequence length="63" mass="7394">MQFYKSMFVSLEFPLMLILTDLKIALVTIKFLPMIKEGIYSSIIHVPFDCLYAYRILTKTICK</sequence>
<keyword evidence="1" id="KW-1133">Transmembrane helix</keyword>
<gene>
    <name evidence="3" type="ORF">AT274_25765</name>
    <name evidence="4" type="ORF">BJR07_28015</name>
    <name evidence="2" type="ORF">TQ94_28595</name>
</gene>